<feature type="binding site" evidence="14">
    <location>
        <position position="35"/>
    </location>
    <ligand>
        <name>Mg(2+)</name>
        <dbReference type="ChEBI" id="CHEBI:18420"/>
        <label>2</label>
    </ligand>
</feature>
<feature type="binding site" evidence="14">
    <location>
        <position position="39"/>
    </location>
    <ligand>
        <name>D-ribulose 5-phosphate</name>
        <dbReference type="ChEBI" id="CHEBI:58121"/>
    </ligand>
</feature>
<dbReference type="Gene3D" id="3.40.50.10990">
    <property type="entry name" value="GTP cyclohydrolase II"/>
    <property type="match status" value="1"/>
</dbReference>
<dbReference type="GO" id="GO:0003935">
    <property type="term" value="F:GTP cyclohydrolase II activity"/>
    <property type="evidence" value="ECO:0007669"/>
    <property type="project" value="TreeGrafter"/>
</dbReference>
<dbReference type="GO" id="GO:0008686">
    <property type="term" value="F:3,4-dihydroxy-2-butanone-4-phosphate synthase activity"/>
    <property type="evidence" value="ECO:0007669"/>
    <property type="project" value="UniProtKB-UniRule"/>
</dbReference>
<dbReference type="InterPro" id="IPR000422">
    <property type="entry name" value="DHBP_synthase_RibB"/>
</dbReference>
<dbReference type="GO" id="GO:0030145">
    <property type="term" value="F:manganese ion binding"/>
    <property type="evidence" value="ECO:0007669"/>
    <property type="project" value="UniProtKB-UniRule"/>
</dbReference>
<dbReference type="RefSeq" id="WP_200163286.1">
    <property type="nucleotide sequence ID" value="NZ_BMXG01000001.1"/>
</dbReference>
<dbReference type="InterPro" id="IPR036144">
    <property type="entry name" value="RibA-like_sf"/>
</dbReference>
<comment type="similarity">
    <text evidence="14">Belongs to the DHBP synthase family.</text>
</comment>
<feature type="binding site" evidence="14">
    <location>
        <position position="35"/>
    </location>
    <ligand>
        <name>Mg(2+)</name>
        <dbReference type="ChEBI" id="CHEBI:18420"/>
        <label>1</label>
    </ligand>
</feature>
<dbReference type="EMBL" id="BMXG01000001">
    <property type="protein sequence ID" value="GHB90885.1"/>
    <property type="molecule type" value="Genomic_DNA"/>
</dbReference>
<dbReference type="GO" id="GO:0009231">
    <property type="term" value="P:riboflavin biosynthetic process"/>
    <property type="evidence" value="ECO:0007669"/>
    <property type="project" value="UniProtKB-UniRule"/>
</dbReference>
<evidence type="ECO:0000256" key="6">
    <source>
        <dbReference type="ARBA" id="ARBA00008976"/>
    </source>
</evidence>
<organism evidence="16 17">
    <name type="scientific">Cerasicoccus arenae</name>
    <dbReference type="NCBI Taxonomy" id="424488"/>
    <lineage>
        <taxon>Bacteria</taxon>
        <taxon>Pseudomonadati</taxon>
        <taxon>Verrucomicrobiota</taxon>
        <taxon>Opitutia</taxon>
        <taxon>Puniceicoccales</taxon>
        <taxon>Cerasicoccaceae</taxon>
        <taxon>Cerasicoccus</taxon>
    </lineage>
</organism>
<evidence type="ECO:0000256" key="9">
    <source>
        <dbReference type="ARBA" id="ARBA00022619"/>
    </source>
</evidence>
<gene>
    <name evidence="16" type="primary">ribBA</name>
    <name evidence="14" type="synonym">ribB</name>
    <name evidence="16" type="ORF">GCM10007047_02160</name>
</gene>
<evidence type="ECO:0000256" key="8">
    <source>
        <dbReference type="ARBA" id="ARBA00018836"/>
    </source>
</evidence>
<feature type="binding site" evidence="14">
    <location>
        <begin position="147"/>
        <end position="151"/>
    </location>
    <ligand>
        <name>D-ribulose 5-phosphate</name>
        <dbReference type="ChEBI" id="CHEBI:58121"/>
    </ligand>
</feature>
<evidence type="ECO:0000313" key="17">
    <source>
        <dbReference type="Proteomes" id="UP000642829"/>
    </source>
</evidence>
<reference evidence="16" key="2">
    <citation type="submission" date="2020-09" db="EMBL/GenBank/DDBJ databases">
        <authorList>
            <person name="Sun Q."/>
            <person name="Kim S."/>
        </authorList>
    </citation>
    <scope>NUCLEOTIDE SEQUENCE</scope>
    <source>
        <strain evidence="16">KCTC 12870</strain>
    </source>
</reference>
<comment type="pathway">
    <text evidence="4 14">Cofactor biosynthesis; riboflavin biosynthesis; 2-hydroxy-3-oxobutyl phosphate from D-ribulose 5-phosphate: step 1/1.</text>
</comment>
<dbReference type="PANTHER" id="PTHR21327">
    <property type="entry name" value="GTP CYCLOHYDROLASE II-RELATED"/>
    <property type="match status" value="1"/>
</dbReference>
<keyword evidence="12 14" id="KW-0464">Manganese</keyword>
<proteinExistence type="inferred from homology"/>
<evidence type="ECO:0000256" key="12">
    <source>
        <dbReference type="ARBA" id="ARBA00023211"/>
    </source>
</evidence>
<evidence type="ECO:0000256" key="7">
    <source>
        <dbReference type="ARBA" id="ARBA00012153"/>
    </source>
</evidence>
<dbReference type="SUPFAM" id="SSF55821">
    <property type="entry name" value="YrdC/RibB"/>
    <property type="match status" value="1"/>
</dbReference>
<evidence type="ECO:0000256" key="2">
    <source>
        <dbReference type="ARBA" id="ARBA00001936"/>
    </source>
</evidence>
<accession>A0A8J3DEE0</accession>
<evidence type="ECO:0000313" key="16">
    <source>
        <dbReference type="EMBL" id="GHB90885.1"/>
    </source>
</evidence>
<feature type="binding site" evidence="14">
    <location>
        <begin position="34"/>
        <end position="35"/>
    </location>
    <ligand>
        <name>D-ribulose 5-phosphate</name>
        <dbReference type="ChEBI" id="CHEBI:58121"/>
    </ligand>
</feature>
<keyword evidence="13 14" id="KW-0456">Lyase</keyword>
<dbReference type="FunFam" id="3.90.870.10:FF:000001">
    <property type="entry name" value="Riboflavin biosynthesis protein RibBA"/>
    <property type="match status" value="1"/>
</dbReference>
<dbReference type="GO" id="GO:0005829">
    <property type="term" value="C:cytosol"/>
    <property type="evidence" value="ECO:0007669"/>
    <property type="project" value="TreeGrafter"/>
</dbReference>
<feature type="site" description="Essential for catalytic activity" evidence="14">
    <location>
        <position position="171"/>
    </location>
</feature>
<evidence type="ECO:0000256" key="5">
    <source>
        <dbReference type="ARBA" id="ARBA00005520"/>
    </source>
</evidence>
<feature type="site" description="Essential for catalytic activity" evidence="14">
    <location>
        <position position="133"/>
    </location>
</feature>
<dbReference type="UniPathway" id="UPA00275">
    <property type="reaction ID" value="UER00399"/>
</dbReference>
<dbReference type="NCBIfam" id="TIGR00506">
    <property type="entry name" value="ribB"/>
    <property type="match status" value="1"/>
</dbReference>
<dbReference type="SUPFAM" id="SSF142695">
    <property type="entry name" value="RibA-like"/>
    <property type="match status" value="1"/>
</dbReference>
<comment type="caution">
    <text evidence="16">The sequence shown here is derived from an EMBL/GenBank/DDBJ whole genome shotgun (WGS) entry which is preliminary data.</text>
</comment>
<dbReference type="InterPro" id="IPR032677">
    <property type="entry name" value="GTP_cyclohydro_II"/>
</dbReference>
<feature type="domain" description="GTP cyclohydrolase II" evidence="15">
    <location>
        <begin position="214"/>
        <end position="366"/>
    </location>
</feature>
<feature type="binding site" evidence="14">
    <location>
        <position position="150"/>
    </location>
    <ligand>
        <name>Mg(2+)</name>
        <dbReference type="ChEBI" id="CHEBI:18420"/>
        <label>2</label>
    </ligand>
</feature>
<comment type="similarity">
    <text evidence="5">In the N-terminal section; belongs to the DHBP synthase family.</text>
</comment>
<evidence type="ECO:0000256" key="4">
    <source>
        <dbReference type="ARBA" id="ARBA00004904"/>
    </source>
</evidence>
<evidence type="ECO:0000256" key="10">
    <source>
        <dbReference type="ARBA" id="ARBA00022723"/>
    </source>
</evidence>
<name>A0A8J3DEE0_9BACT</name>
<dbReference type="Proteomes" id="UP000642829">
    <property type="component" value="Unassembled WGS sequence"/>
</dbReference>
<evidence type="ECO:0000256" key="3">
    <source>
        <dbReference type="ARBA" id="ARBA00002284"/>
    </source>
</evidence>
<dbReference type="HAMAP" id="MF_00180">
    <property type="entry name" value="RibB"/>
    <property type="match status" value="1"/>
</dbReference>
<dbReference type="Pfam" id="PF00926">
    <property type="entry name" value="DHBP_synthase"/>
    <property type="match status" value="1"/>
</dbReference>
<comment type="subunit">
    <text evidence="14">Homodimer.</text>
</comment>
<dbReference type="InterPro" id="IPR017945">
    <property type="entry name" value="DHBP_synth_RibB-like_a/b_dom"/>
</dbReference>
<protein>
    <recommendedName>
        <fullName evidence="8 14">3,4-dihydroxy-2-butanone 4-phosphate synthase</fullName>
        <shortName evidence="14">DHBP synthase</shortName>
        <ecNumber evidence="7 14">4.1.99.12</ecNumber>
    </recommendedName>
</protein>
<dbReference type="EC" id="4.1.99.12" evidence="7 14"/>
<evidence type="ECO:0000259" key="15">
    <source>
        <dbReference type="Pfam" id="PF00925"/>
    </source>
</evidence>
<dbReference type="GO" id="GO:0000287">
    <property type="term" value="F:magnesium ion binding"/>
    <property type="evidence" value="ECO:0007669"/>
    <property type="project" value="UniProtKB-UniRule"/>
</dbReference>
<sequence length="368" mass="39795">MENMVEDAHFDSIESALADVAAGVPVIVTDDESRENEGDLVLAASKATPESINMMIRHARGLICVPTVAPQLRRLGIQRMVAENRESHGTDFTVSVDAAEGITTGISAYDRSATIRILADPKATSDMLVQPGHVFPLQARPGGVLQRAGHTEAAVDLAQLAGLHPSGVICEILNEDGAMARLPDLIKFKQEHGLKLISIAQLIHYRHQRDKLVERVAQTKFESEYGVFDLHVFSSLLDDRQHIALTLGELGPKPTLVRVHSENLLGDLFRGKGMGGFGALSCSLERIAKEGHGVVVYLEQPGGGVKIEADAGKLAVRRRGMDFRDYGIGAQILSELGLRQIRLLSSSGKPRVVALDGYDLEIVEVAPI</sequence>
<keyword evidence="10 14" id="KW-0479">Metal-binding</keyword>
<evidence type="ECO:0000256" key="1">
    <source>
        <dbReference type="ARBA" id="ARBA00000141"/>
    </source>
</evidence>
<evidence type="ECO:0000256" key="11">
    <source>
        <dbReference type="ARBA" id="ARBA00022842"/>
    </source>
</evidence>
<comment type="catalytic activity">
    <reaction evidence="1 14">
        <text>D-ribulose 5-phosphate = (2S)-2-hydroxy-3-oxobutyl phosphate + formate + H(+)</text>
        <dbReference type="Rhea" id="RHEA:18457"/>
        <dbReference type="ChEBI" id="CHEBI:15378"/>
        <dbReference type="ChEBI" id="CHEBI:15740"/>
        <dbReference type="ChEBI" id="CHEBI:58121"/>
        <dbReference type="ChEBI" id="CHEBI:58830"/>
        <dbReference type="EC" id="4.1.99.12"/>
    </reaction>
</comment>
<dbReference type="PIRSF" id="PIRSF001259">
    <property type="entry name" value="RibA"/>
    <property type="match status" value="1"/>
</dbReference>
<dbReference type="PANTHER" id="PTHR21327:SF18">
    <property type="entry name" value="3,4-DIHYDROXY-2-BUTANONE 4-PHOSPHATE SYNTHASE"/>
    <property type="match status" value="1"/>
</dbReference>
<dbReference type="Pfam" id="PF00925">
    <property type="entry name" value="GTP_cyclohydro2"/>
    <property type="match status" value="1"/>
</dbReference>
<comment type="similarity">
    <text evidence="6">In the C-terminal section; belongs to the GTP cyclohydrolase II family.</text>
</comment>
<evidence type="ECO:0000256" key="13">
    <source>
        <dbReference type="ARBA" id="ARBA00023239"/>
    </source>
</evidence>
<comment type="function">
    <text evidence="3 14">Catalyzes the conversion of D-ribulose 5-phosphate to formate and 3,4-dihydroxy-2-butanone 4-phosphate.</text>
</comment>
<comment type="cofactor">
    <cofactor evidence="2">
        <name>Mn(2+)</name>
        <dbReference type="ChEBI" id="CHEBI:29035"/>
    </cofactor>
</comment>
<dbReference type="Gene3D" id="3.90.870.10">
    <property type="entry name" value="DHBP synthase"/>
    <property type="match status" value="1"/>
</dbReference>
<keyword evidence="17" id="KW-1185">Reference proteome</keyword>
<keyword evidence="9 14" id="KW-0686">Riboflavin biosynthesis</keyword>
<keyword evidence="11 14" id="KW-0460">Magnesium</keyword>
<comment type="cofactor">
    <cofactor evidence="14">
        <name>Mg(2+)</name>
        <dbReference type="ChEBI" id="CHEBI:18420"/>
    </cofactor>
    <cofactor evidence="14">
        <name>Mn(2+)</name>
        <dbReference type="ChEBI" id="CHEBI:29035"/>
    </cofactor>
    <text evidence="14">Binds 2 divalent metal cations per subunit. Magnesium or manganese.</text>
</comment>
<dbReference type="AlphaFoldDB" id="A0A8J3DEE0"/>
<evidence type="ECO:0000256" key="14">
    <source>
        <dbReference type="HAMAP-Rule" id="MF_00180"/>
    </source>
</evidence>
<reference evidence="16" key="1">
    <citation type="journal article" date="2014" name="Int. J. Syst. Evol. Microbiol.">
        <title>Complete genome sequence of Corynebacterium casei LMG S-19264T (=DSM 44701T), isolated from a smear-ripened cheese.</title>
        <authorList>
            <consortium name="US DOE Joint Genome Institute (JGI-PGF)"/>
            <person name="Walter F."/>
            <person name="Albersmeier A."/>
            <person name="Kalinowski J."/>
            <person name="Ruckert C."/>
        </authorList>
    </citation>
    <scope>NUCLEOTIDE SEQUENCE</scope>
    <source>
        <strain evidence="16">KCTC 12870</strain>
    </source>
</reference>